<feature type="region of interest" description="Disordered" evidence="1">
    <location>
        <begin position="1"/>
        <end position="64"/>
    </location>
</feature>
<feature type="transmembrane region" description="Helical" evidence="2">
    <location>
        <begin position="179"/>
        <end position="199"/>
    </location>
</feature>
<keyword evidence="4" id="KW-1185">Reference proteome</keyword>
<comment type="caution">
    <text evidence="3">The sequence shown here is derived from an EMBL/GenBank/DDBJ whole genome shotgun (WGS) entry which is preliminary data.</text>
</comment>
<accession>A0A1X2GL04</accession>
<feature type="compositionally biased region" description="Polar residues" evidence="1">
    <location>
        <begin position="39"/>
        <end position="59"/>
    </location>
</feature>
<sequence length="362" mass="40680">MPNRRIYHERKKSPVNAEDIDPYRVQKRSSLEPERQAHSRTASDSSTSRLIHPKSSSIQYDEDPYTATRGRLAARDPDVAQPAFVPETNDRANSYLPYSHHTMEQHVGQATAIYVEDDGLQLNPGSLLQDHFNIDLVSVPSEHRILAKNQAEKSMTDSNVAQAPPTIWRRRLFGLVLRNWLILLGLVSIAFTLLLFFLVPRIPKAARFEGINILETNWSNDSRMINGTWLLNITVNNEDNWIPLRLYEININVSDSDTGVVFATWNSPSPKVLRPRSLEPFHNIPLNVYYSSQNSQGDPTISDLFDACAMTTVSTVSPATTSSSTNIQLPLNITVHLEFHAIGAIKPGQIFMTPPRGINCQS</sequence>
<dbReference type="EMBL" id="MCGT01000010">
    <property type="protein sequence ID" value="ORX56289.1"/>
    <property type="molecule type" value="Genomic_DNA"/>
</dbReference>
<evidence type="ECO:0000256" key="2">
    <source>
        <dbReference type="SAM" id="Phobius"/>
    </source>
</evidence>
<keyword evidence="2" id="KW-0812">Transmembrane</keyword>
<feature type="compositionally biased region" description="Basic residues" evidence="1">
    <location>
        <begin position="1"/>
        <end position="13"/>
    </location>
</feature>
<keyword evidence="2" id="KW-1133">Transmembrane helix</keyword>
<gene>
    <name evidence="3" type="ORF">DM01DRAFT_1382555</name>
</gene>
<organism evidence="3 4">
    <name type="scientific">Hesseltinella vesiculosa</name>
    <dbReference type="NCBI Taxonomy" id="101127"/>
    <lineage>
        <taxon>Eukaryota</taxon>
        <taxon>Fungi</taxon>
        <taxon>Fungi incertae sedis</taxon>
        <taxon>Mucoromycota</taxon>
        <taxon>Mucoromycotina</taxon>
        <taxon>Mucoromycetes</taxon>
        <taxon>Mucorales</taxon>
        <taxon>Cunninghamellaceae</taxon>
        <taxon>Hesseltinella</taxon>
    </lineage>
</organism>
<evidence type="ECO:0000313" key="3">
    <source>
        <dbReference type="EMBL" id="ORX56289.1"/>
    </source>
</evidence>
<evidence type="ECO:0000256" key="1">
    <source>
        <dbReference type="SAM" id="MobiDB-lite"/>
    </source>
</evidence>
<dbReference type="OrthoDB" id="5582002at2759"/>
<dbReference type="STRING" id="101127.A0A1X2GL04"/>
<keyword evidence="2" id="KW-0472">Membrane</keyword>
<proteinExistence type="predicted"/>
<dbReference type="AlphaFoldDB" id="A0A1X2GL04"/>
<reference evidence="3 4" key="1">
    <citation type="submission" date="2016-07" db="EMBL/GenBank/DDBJ databases">
        <title>Pervasive Adenine N6-methylation of Active Genes in Fungi.</title>
        <authorList>
            <consortium name="DOE Joint Genome Institute"/>
            <person name="Mondo S.J."/>
            <person name="Dannebaum R.O."/>
            <person name="Kuo R.C."/>
            <person name="Labutti K."/>
            <person name="Haridas S."/>
            <person name="Kuo A."/>
            <person name="Salamov A."/>
            <person name="Ahrendt S.R."/>
            <person name="Lipzen A."/>
            <person name="Sullivan W."/>
            <person name="Andreopoulos W.B."/>
            <person name="Clum A."/>
            <person name="Lindquist E."/>
            <person name="Daum C."/>
            <person name="Ramamoorthy G.K."/>
            <person name="Gryganskyi A."/>
            <person name="Culley D."/>
            <person name="Magnuson J.K."/>
            <person name="James T.Y."/>
            <person name="O'Malley M.A."/>
            <person name="Stajich J.E."/>
            <person name="Spatafora J.W."/>
            <person name="Visel A."/>
            <person name="Grigoriev I.V."/>
        </authorList>
    </citation>
    <scope>NUCLEOTIDE SEQUENCE [LARGE SCALE GENOMIC DNA]</scope>
    <source>
        <strain evidence="3 4">NRRL 3301</strain>
    </source>
</reference>
<protein>
    <submittedName>
        <fullName evidence="3">Uncharacterized protein</fullName>
    </submittedName>
</protein>
<dbReference type="Proteomes" id="UP000242146">
    <property type="component" value="Unassembled WGS sequence"/>
</dbReference>
<feature type="compositionally biased region" description="Basic and acidic residues" evidence="1">
    <location>
        <begin position="21"/>
        <end position="37"/>
    </location>
</feature>
<name>A0A1X2GL04_9FUNG</name>
<evidence type="ECO:0000313" key="4">
    <source>
        <dbReference type="Proteomes" id="UP000242146"/>
    </source>
</evidence>